<name>A0A2P5HPE2_DIAHE</name>
<comment type="caution">
    <text evidence="2">The sequence shown here is derived from an EMBL/GenBank/DDBJ whole genome shotgun (WGS) entry which is preliminary data.</text>
</comment>
<feature type="compositionally biased region" description="Basic and acidic residues" evidence="1">
    <location>
        <begin position="212"/>
        <end position="222"/>
    </location>
</feature>
<keyword evidence="3" id="KW-1185">Reference proteome</keyword>
<dbReference type="InParanoid" id="A0A2P5HPE2"/>
<feature type="compositionally biased region" description="Low complexity" evidence="1">
    <location>
        <begin position="35"/>
        <end position="47"/>
    </location>
</feature>
<protein>
    <submittedName>
        <fullName evidence="2">Uncharacterized protein</fullName>
    </submittedName>
</protein>
<dbReference type="Proteomes" id="UP000094444">
    <property type="component" value="Unassembled WGS sequence"/>
</dbReference>
<sequence>MSRLRRFSVSSILSVSSLFSHGEDREESDSDDNPAPDSSNPASNTAPKSVRLSTRIQAHLKGLLPAKTLEAPGKKTTTQEDPPTEHAIYLSTLNTLPPVSPVGCQYAVETQQGEMTFAHYAGEEYSQWLQDGFPDYEKLVGEEEADKARRKIEVFGRKNYQEVHDILMPGNLWYASENWEPGEESNVSRYPYAICTDGVAMRKQPRPAAGSSEKDSPTKDRKREDFLSDVLWDLEKATYSSDSEDESYFNLKTSDTLDKEVQSPELDSDEMDALLLAENSQVEFITAIPSPFKRFILLDTYKG</sequence>
<gene>
    <name evidence="2" type="ORF">DHEL01_v209503</name>
</gene>
<feature type="region of interest" description="Disordered" evidence="1">
    <location>
        <begin position="202"/>
        <end position="222"/>
    </location>
</feature>
<evidence type="ECO:0000313" key="3">
    <source>
        <dbReference type="Proteomes" id="UP000094444"/>
    </source>
</evidence>
<feature type="compositionally biased region" description="Acidic residues" evidence="1">
    <location>
        <begin position="25"/>
        <end position="34"/>
    </location>
</feature>
<evidence type="ECO:0000313" key="2">
    <source>
        <dbReference type="EMBL" id="POS72107.1"/>
    </source>
</evidence>
<dbReference type="EMBL" id="MAVT02001082">
    <property type="protein sequence ID" value="POS72107.1"/>
    <property type="molecule type" value="Genomic_DNA"/>
</dbReference>
<evidence type="ECO:0000256" key="1">
    <source>
        <dbReference type="SAM" id="MobiDB-lite"/>
    </source>
</evidence>
<proteinExistence type="predicted"/>
<organism evidence="2 3">
    <name type="scientific">Diaporthe helianthi</name>
    <dbReference type="NCBI Taxonomy" id="158607"/>
    <lineage>
        <taxon>Eukaryota</taxon>
        <taxon>Fungi</taxon>
        <taxon>Dikarya</taxon>
        <taxon>Ascomycota</taxon>
        <taxon>Pezizomycotina</taxon>
        <taxon>Sordariomycetes</taxon>
        <taxon>Sordariomycetidae</taxon>
        <taxon>Diaporthales</taxon>
        <taxon>Diaporthaceae</taxon>
        <taxon>Diaporthe</taxon>
    </lineage>
</organism>
<dbReference type="AlphaFoldDB" id="A0A2P5HPE2"/>
<reference evidence="2" key="1">
    <citation type="submission" date="2017-09" db="EMBL/GenBank/DDBJ databases">
        <title>Polyketide synthases of a Diaporthe helianthi virulent isolate.</title>
        <authorList>
            <person name="Baroncelli R."/>
        </authorList>
    </citation>
    <scope>NUCLEOTIDE SEQUENCE [LARGE SCALE GENOMIC DNA]</scope>
    <source>
        <strain evidence="2">7/96</strain>
    </source>
</reference>
<feature type="region of interest" description="Disordered" evidence="1">
    <location>
        <begin position="18"/>
        <end position="83"/>
    </location>
</feature>
<accession>A0A2P5HPE2</accession>